<dbReference type="GO" id="GO:0140618">
    <property type="term" value="F:ferric-chelate reductase (NADH) activity"/>
    <property type="evidence" value="ECO:0007669"/>
    <property type="project" value="UniProtKB-EC"/>
</dbReference>
<dbReference type="PANTHER" id="PTHR11380">
    <property type="entry name" value="TRANSCRIPTION INITIATION FACTOR TFIID/SUPT3-RELATED"/>
    <property type="match status" value="1"/>
</dbReference>
<evidence type="ECO:0000256" key="1">
    <source>
        <dbReference type="ARBA" id="ARBA00004123"/>
    </source>
</evidence>
<sequence>MGLKRKRQFVKEVRSLMYGFGDVPNPLPESVELVDELLEWYMIDLCERSLKKATGKLKTSDFLGALAKDPKKLARAHELLKLDKELRQARAAFDVQEIAGVTMRAPRAADRM</sequence>
<keyword evidence="3" id="KW-0804">Transcription</keyword>
<evidence type="ECO:0000256" key="6">
    <source>
        <dbReference type="ARBA" id="ARBA00040136"/>
    </source>
</evidence>
<keyword evidence="8" id="KW-1185">Reference proteome</keyword>
<evidence type="ECO:0000313" key="7">
    <source>
        <dbReference type="EMBL" id="KAL2919932.1"/>
    </source>
</evidence>
<evidence type="ECO:0000256" key="3">
    <source>
        <dbReference type="ARBA" id="ARBA00023163"/>
    </source>
</evidence>
<comment type="caution">
    <text evidence="7">The sequence shown here is derived from an EMBL/GenBank/DDBJ whole genome shotgun (WGS) entry which is preliminary data.</text>
</comment>
<dbReference type="CDD" id="cd07978">
    <property type="entry name" value="HFD_TAF13"/>
    <property type="match status" value="1"/>
</dbReference>
<dbReference type="PANTHER" id="PTHR11380:SF5">
    <property type="entry name" value="TRANSCRIPTION INITIATION FACTOR TFIID SUBUNIT 13"/>
    <property type="match status" value="1"/>
</dbReference>
<evidence type="ECO:0000256" key="5">
    <source>
        <dbReference type="ARBA" id="ARBA00038392"/>
    </source>
</evidence>
<organism evidence="7 8">
    <name type="scientific">Polyrhizophydium stewartii</name>
    <dbReference type="NCBI Taxonomy" id="2732419"/>
    <lineage>
        <taxon>Eukaryota</taxon>
        <taxon>Fungi</taxon>
        <taxon>Fungi incertae sedis</taxon>
        <taxon>Chytridiomycota</taxon>
        <taxon>Chytridiomycota incertae sedis</taxon>
        <taxon>Chytridiomycetes</taxon>
        <taxon>Rhizophydiales</taxon>
        <taxon>Rhizophydiales incertae sedis</taxon>
        <taxon>Polyrhizophydium</taxon>
    </lineage>
</organism>
<keyword evidence="7" id="KW-0560">Oxidoreductase</keyword>
<dbReference type="EMBL" id="JADGIZ020000002">
    <property type="protein sequence ID" value="KAL2919932.1"/>
    <property type="molecule type" value="Genomic_DNA"/>
</dbReference>
<keyword evidence="4" id="KW-0539">Nucleus</keyword>
<comment type="subcellular location">
    <subcellularLocation>
        <location evidence="1">Nucleus</location>
    </subcellularLocation>
</comment>
<dbReference type="SUPFAM" id="SSF47113">
    <property type="entry name" value="Histone-fold"/>
    <property type="match status" value="1"/>
</dbReference>
<dbReference type="InterPro" id="IPR009072">
    <property type="entry name" value="Histone-fold"/>
</dbReference>
<evidence type="ECO:0000313" key="8">
    <source>
        <dbReference type="Proteomes" id="UP001527925"/>
    </source>
</evidence>
<dbReference type="Gene3D" id="1.10.20.10">
    <property type="entry name" value="Histone, subunit A"/>
    <property type="match status" value="1"/>
</dbReference>
<accession>A0ABR4NK89</accession>
<evidence type="ECO:0000256" key="4">
    <source>
        <dbReference type="ARBA" id="ARBA00023242"/>
    </source>
</evidence>
<evidence type="ECO:0000256" key="2">
    <source>
        <dbReference type="ARBA" id="ARBA00023015"/>
    </source>
</evidence>
<dbReference type="Proteomes" id="UP001527925">
    <property type="component" value="Unassembled WGS sequence"/>
</dbReference>
<dbReference type="Pfam" id="PF02269">
    <property type="entry name" value="TFIID-18kDa"/>
    <property type="match status" value="1"/>
</dbReference>
<gene>
    <name evidence="7" type="primary">TAF13</name>
    <name evidence="7" type="ORF">HK105_200849</name>
</gene>
<name>A0ABR4NK89_9FUNG</name>
<keyword evidence="2" id="KW-0805">Transcription regulation</keyword>
<dbReference type="InterPro" id="IPR003195">
    <property type="entry name" value="TFIID_TAF13"/>
</dbReference>
<proteinExistence type="inferred from homology"/>
<comment type="similarity">
    <text evidence="5">Belongs to the TAF13 family.</text>
</comment>
<reference evidence="7 8" key="1">
    <citation type="submission" date="2023-09" db="EMBL/GenBank/DDBJ databases">
        <title>Pangenome analysis of Batrachochytrium dendrobatidis and related Chytrids.</title>
        <authorList>
            <person name="Yacoub M.N."/>
            <person name="Stajich J.E."/>
            <person name="James T.Y."/>
        </authorList>
    </citation>
    <scope>NUCLEOTIDE SEQUENCE [LARGE SCALE GENOMIC DNA]</scope>
    <source>
        <strain evidence="7 8">JEL0888</strain>
    </source>
</reference>
<protein>
    <recommendedName>
        <fullName evidence="6">Transcription initiation factor TFIID subunit 13</fullName>
    </recommendedName>
</protein>